<reference evidence="2 3" key="1">
    <citation type="submission" date="2018-10" db="EMBL/GenBank/DDBJ databases">
        <authorList>
            <person name="Li J."/>
        </authorList>
    </citation>
    <scope>NUCLEOTIDE SEQUENCE [LARGE SCALE GENOMIC DNA]</scope>
    <source>
        <strain evidence="2 3">JCM 11654</strain>
    </source>
</reference>
<dbReference type="EMBL" id="RCUY01000014">
    <property type="protein sequence ID" value="RLP79902.1"/>
    <property type="molecule type" value="Genomic_DNA"/>
</dbReference>
<dbReference type="OrthoDB" id="9804723at2"/>
<name>A0A3L7AKJ4_9MICO</name>
<accession>A0A3L7AKJ4</accession>
<evidence type="ECO:0000313" key="2">
    <source>
        <dbReference type="EMBL" id="RLP79902.1"/>
    </source>
</evidence>
<dbReference type="Pfam" id="PF00561">
    <property type="entry name" value="Abhydrolase_1"/>
    <property type="match status" value="1"/>
</dbReference>
<protein>
    <submittedName>
        <fullName evidence="2">Alpha/beta fold hydrolase</fullName>
    </submittedName>
</protein>
<evidence type="ECO:0000259" key="1">
    <source>
        <dbReference type="Pfam" id="PF00561"/>
    </source>
</evidence>
<evidence type="ECO:0000313" key="3">
    <source>
        <dbReference type="Proteomes" id="UP000269438"/>
    </source>
</evidence>
<dbReference type="GO" id="GO:0016787">
    <property type="term" value="F:hydrolase activity"/>
    <property type="evidence" value="ECO:0007669"/>
    <property type="project" value="UniProtKB-KW"/>
</dbReference>
<dbReference type="SUPFAM" id="SSF53474">
    <property type="entry name" value="alpha/beta-Hydrolases"/>
    <property type="match status" value="1"/>
</dbReference>
<keyword evidence="3" id="KW-1185">Reference proteome</keyword>
<dbReference type="Proteomes" id="UP000269438">
    <property type="component" value="Unassembled WGS sequence"/>
</dbReference>
<dbReference type="InterPro" id="IPR050228">
    <property type="entry name" value="Carboxylesterase_BioH"/>
</dbReference>
<dbReference type="PANTHER" id="PTHR43194">
    <property type="entry name" value="HYDROLASE ALPHA/BETA FOLD FAMILY"/>
    <property type="match status" value="1"/>
</dbReference>
<dbReference type="InterPro" id="IPR029058">
    <property type="entry name" value="AB_hydrolase_fold"/>
</dbReference>
<comment type="caution">
    <text evidence="2">The sequence shown here is derived from an EMBL/GenBank/DDBJ whole genome shotgun (WGS) entry which is preliminary data.</text>
</comment>
<dbReference type="PANTHER" id="PTHR43194:SF2">
    <property type="entry name" value="PEROXISOMAL MEMBRANE PROTEIN LPX1"/>
    <property type="match status" value="1"/>
</dbReference>
<proteinExistence type="predicted"/>
<dbReference type="InterPro" id="IPR000073">
    <property type="entry name" value="AB_hydrolase_1"/>
</dbReference>
<organism evidence="2 3">
    <name type="scientific">Mycetocola lacteus</name>
    <dbReference type="NCBI Taxonomy" id="76637"/>
    <lineage>
        <taxon>Bacteria</taxon>
        <taxon>Bacillati</taxon>
        <taxon>Actinomycetota</taxon>
        <taxon>Actinomycetes</taxon>
        <taxon>Micrococcales</taxon>
        <taxon>Microbacteriaceae</taxon>
        <taxon>Mycetocola</taxon>
    </lineage>
</organism>
<dbReference type="AlphaFoldDB" id="A0A3L7AKJ4"/>
<dbReference type="Gene3D" id="3.40.50.1820">
    <property type="entry name" value="alpha/beta hydrolase"/>
    <property type="match status" value="1"/>
</dbReference>
<feature type="domain" description="AB hydrolase-1" evidence="1">
    <location>
        <begin position="33"/>
        <end position="137"/>
    </location>
</feature>
<dbReference type="RefSeq" id="WP_121689340.1">
    <property type="nucleotide sequence ID" value="NZ_RCUY01000014.1"/>
</dbReference>
<gene>
    <name evidence="2" type="ORF">D9V34_15290</name>
</gene>
<sequence>MLIPTEPSVPTEYVTTADELRLATYRYGDPTAPTVLAVHGFASHAFLNWELSGWTRELTRAGFSVLAFDLRGHGSSDAPTDPARYSLGLFASDARAVLAHHGVARAHYLGYSMGARTGWRLGRESPELLHDLVLGGMPEGDPLTTFDAPAAYAYRDHGTPIEDALTAGYVRMAEGVPGNRLDALIAVVEGVRGGEHAALGAAPTPPMLLATGEKDAVAPGSRALAADAGAEFVEIPGRGHLNAVGARAFKDAAVEFLVRHRDRV</sequence>
<keyword evidence="2" id="KW-0378">Hydrolase</keyword>